<reference evidence="1 2" key="1">
    <citation type="submission" date="2017-06" db="EMBL/GenBank/DDBJ databases">
        <title>Complete genome sequence of Paenibacillus donghaensis KCTC 13049T isolated from East Sea sediment, South Korea.</title>
        <authorList>
            <person name="Jung B.K."/>
            <person name="Hong S.-J."/>
            <person name="Shin J.-H."/>
        </authorList>
    </citation>
    <scope>NUCLEOTIDE SEQUENCE [LARGE SCALE GENOMIC DNA]</scope>
    <source>
        <strain evidence="1 2">KCTC 13049</strain>
    </source>
</reference>
<protein>
    <submittedName>
        <fullName evidence="1">Uncharacterized protein</fullName>
    </submittedName>
</protein>
<dbReference type="Proteomes" id="UP000249890">
    <property type="component" value="Chromosome"/>
</dbReference>
<dbReference type="Gene3D" id="3.20.20.140">
    <property type="entry name" value="Metal-dependent hydrolases"/>
    <property type="match status" value="1"/>
</dbReference>
<dbReference type="InterPro" id="IPR008257">
    <property type="entry name" value="Pept_M19"/>
</dbReference>
<dbReference type="EMBL" id="CP021780">
    <property type="protein sequence ID" value="ASA23721.1"/>
    <property type="molecule type" value="Genomic_DNA"/>
</dbReference>
<dbReference type="Pfam" id="PF01244">
    <property type="entry name" value="Peptidase_M19"/>
    <property type="match status" value="1"/>
</dbReference>
<dbReference type="InterPro" id="IPR032466">
    <property type="entry name" value="Metal_Hydrolase"/>
</dbReference>
<sequence length="175" mass="19471">MKSGQEGFYDFKLTMEEESRASKLHEENINIDLLFQGPLSPLAIPAAVSDRIKALCEPYREDPMLYSSLPGQWVTKLAASGEIPEYQSEWVQSGITAGNRQLNLRDTASMITSMGEVQLQFDSADWLVKTLKADDIRAAKREGRKAGIISAQETDALGTNLAQLDDLHHFGLRML</sequence>
<dbReference type="GO" id="GO:0070573">
    <property type="term" value="F:metallodipeptidase activity"/>
    <property type="evidence" value="ECO:0007669"/>
    <property type="project" value="InterPro"/>
</dbReference>
<proteinExistence type="predicted"/>
<keyword evidence="2" id="KW-1185">Reference proteome</keyword>
<organism evidence="1 2">
    <name type="scientific">Paenibacillus donghaensis</name>
    <dbReference type="NCBI Taxonomy" id="414771"/>
    <lineage>
        <taxon>Bacteria</taxon>
        <taxon>Bacillati</taxon>
        <taxon>Bacillota</taxon>
        <taxon>Bacilli</taxon>
        <taxon>Bacillales</taxon>
        <taxon>Paenibacillaceae</taxon>
        <taxon>Paenibacillus</taxon>
    </lineage>
</organism>
<dbReference type="AlphaFoldDB" id="A0A2Z2KST8"/>
<gene>
    <name evidence="1" type="ORF">B9T62_24785</name>
</gene>
<dbReference type="RefSeq" id="WP_087917708.1">
    <property type="nucleotide sequence ID" value="NZ_CP021780.1"/>
</dbReference>
<evidence type="ECO:0000313" key="2">
    <source>
        <dbReference type="Proteomes" id="UP000249890"/>
    </source>
</evidence>
<dbReference type="GO" id="GO:0006508">
    <property type="term" value="P:proteolysis"/>
    <property type="evidence" value="ECO:0007669"/>
    <property type="project" value="InterPro"/>
</dbReference>
<dbReference type="KEGG" id="pdh:B9T62_24785"/>
<dbReference type="SUPFAM" id="SSF51556">
    <property type="entry name" value="Metallo-dependent hydrolases"/>
    <property type="match status" value="1"/>
</dbReference>
<evidence type="ECO:0000313" key="1">
    <source>
        <dbReference type="EMBL" id="ASA23721.1"/>
    </source>
</evidence>
<name>A0A2Z2KST8_9BACL</name>
<accession>A0A2Z2KST8</accession>